<dbReference type="Proteomes" id="UP000005446">
    <property type="component" value="Unassembled WGS sequence"/>
</dbReference>
<dbReference type="InParanoid" id="H0ENY0"/>
<comment type="caution">
    <text evidence="1">The sequence shown here is derived from an EMBL/GenBank/DDBJ whole genome shotgun (WGS) entry which is preliminary data.</text>
</comment>
<evidence type="ECO:0000313" key="2">
    <source>
        <dbReference type="Proteomes" id="UP000005446"/>
    </source>
</evidence>
<dbReference type="EMBL" id="AGUE01000107">
    <property type="protein sequence ID" value="EHK99760.1"/>
    <property type="molecule type" value="Genomic_DNA"/>
</dbReference>
<evidence type="ECO:0000313" key="1">
    <source>
        <dbReference type="EMBL" id="EHK99760.1"/>
    </source>
</evidence>
<keyword evidence="2" id="KW-1185">Reference proteome</keyword>
<reference evidence="1 2" key="1">
    <citation type="journal article" date="2012" name="Eukaryot. Cell">
        <title>Genome sequence of the fungus Glarea lozoyensis: the first genome sequence of a species from the Helotiaceae family.</title>
        <authorList>
            <person name="Youssar L."/>
            <person name="Gruening B.A."/>
            <person name="Erxleben A."/>
            <person name="Guenther S."/>
            <person name="Huettel W."/>
        </authorList>
    </citation>
    <scope>NUCLEOTIDE SEQUENCE [LARGE SCALE GENOMIC DNA]</scope>
    <source>
        <strain evidence="2">ATCC 74030 / MF5533</strain>
    </source>
</reference>
<protein>
    <submittedName>
        <fullName evidence="1">Uncharacterized protein</fullName>
    </submittedName>
</protein>
<name>H0ENY0_GLAL7</name>
<accession>H0ENY0</accession>
<dbReference type="HOGENOM" id="CLU_2589968_0_0_1"/>
<gene>
    <name evidence="1" type="ORF">M7I_4345</name>
</gene>
<organism evidence="1 2">
    <name type="scientific">Glarea lozoyensis (strain ATCC 74030 / MF5533)</name>
    <dbReference type="NCBI Taxonomy" id="1104152"/>
    <lineage>
        <taxon>Eukaryota</taxon>
        <taxon>Fungi</taxon>
        <taxon>Dikarya</taxon>
        <taxon>Ascomycota</taxon>
        <taxon>Pezizomycotina</taxon>
        <taxon>Leotiomycetes</taxon>
        <taxon>Helotiales</taxon>
        <taxon>Helotiaceae</taxon>
        <taxon>Glarea</taxon>
    </lineage>
</organism>
<proteinExistence type="predicted"/>
<dbReference type="AlphaFoldDB" id="H0ENY0"/>
<sequence length="80" mass="8567">MSVYLEMPSANFTYDHYLFIRGLGISIHLVLSPRHGGADGLKLASLGDVLHVLFHQNHPGTKTIGLGSAPNQASFIHSAA</sequence>